<evidence type="ECO:0000313" key="1">
    <source>
        <dbReference type="EMBL" id="QEX15197.1"/>
    </source>
</evidence>
<proteinExistence type="predicted"/>
<keyword evidence="2" id="KW-1185">Reference proteome</keyword>
<name>A0A5J6MDX6_9PROT</name>
<dbReference type="KEGG" id="htq:FRZ44_04770"/>
<sequence length="78" mass="8949">MESVTFRKWLAEHGCRFDQQEHHKRGEGQAMVTVHREGRTSQAPLSGSHKDIAPEELRRICEELGLDWSKLPGPKSRV</sequence>
<evidence type="ECO:0008006" key="3">
    <source>
        <dbReference type="Google" id="ProtNLM"/>
    </source>
</evidence>
<evidence type="ECO:0000313" key="2">
    <source>
        <dbReference type="Proteomes" id="UP000326202"/>
    </source>
</evidence>
<protein>
    <recommendedName>
        <fullName evidence="3">Addiction module toxin, HicA family protein</fullName>
    </recommendedName>
</protein>
<accession>A0A5J6MDX6</accession>
<organism evidence="1 2">
    <name type="scientific">Hypericibacter terrae</name>
    <dbReference type="NCBI Taxonomy" id="2602015"/>
    <lineage>
        <taxon>Bacteria</taxon>
        <taxon>Pseudomonadati</taxon>
        <taxon>Pseudomonadota</taxon>
        <taxon>Alphaproteobacteria</taxon>
        <taxon>Rhodospirillales</taxon>
        <taxon>Dongiaceae</taxon>
        <taxon>Hypericibacter</taxon>
    </lineage>
</organism>
<dbReference type="Proteomes" id="UP000326202">
    <property type="component" value="Chromosome"/>
</dbReference>
<dbReference type="EMBL" id="CP042906">
    <property type="protein sequence ID" value="QEX15197.1"/>
    <property type="molecule type" value="Genomic_DNA"/>
</dbReference>
<reference evidence="1 2" key="1">
    <citation type="submission" date="2019-08" db="EMBL/GenBank/DDBJ databases">
        <title>Hyperibacter terrae gen. nov., sp. nov. and Hyperibacter viscosus sp. nov., two new members in the family Rhodospirillaceae isolated from the rhizosphere of Hypericum perforatum.</title>
        <authorList>
            <person name="Noviana Z."/>
        </authorList>
    </citation>
    <scope>NUCLEOTIDE SEQUENCE [LARGE SCALE GENOMIC DNA]</scope>
    <source>
        <strain evidence="1 2">R5913</strain>
    </source>
</reference>
<gene>
    <name evidence="1" type="ORF">FRZ44_04770</name>
</gene>
<dbReference type="AlphaFoldDB" id="A0A5J6MDX6"/>